<dbReference type="GO" id="GO:0043190">
    <property type="term" value="C:ATP-binding cassette (ABC) transporter complex"/>
    <property type="evidence" value="ECO:0007669"/>
    <property type="project" value="InterPro"/>
</dbReference>
<evidence type="ECO:0000313" key="7">
    <source>
        <dbReference type="Proteomes" id="UP000027980"/>
    </source>
</evidence>
<evidence type="ECO:0000256" key="2">
    <source>
        <dbReference type="ARBA" id="ARBA00022448"/>
    </source>
</evidence>
<evidence type="ECO:0000256" key="3">
    <source>
        <dbReference type="ARBA" id="ARBA00022475"/>
    </source>
</evidence>
<organism evidence="6 7">
    <name type="scientific">Terribacillus saccharophilus</name>
    <dbReference type="NCBI Taxonomy" id="361277"/>
    <lineage>
        <taxon>Bacteria</taxon>
        <taxon>Bacillati</taxon>
        <taxon>Bacillota</taxon>
        <taxon>Bacilli</taxon>
        <taxon>Bacillales</taxon>
        <taxon>Bacillaceae</taxon>
        <taxon>Terribacillus</taxon>
    </lineage>
</organism>
<feature type="domain" description="ABC-type glycine betaine transport system substrate-binding" evidence="5">
    <location>
        <begin position="198"/>
        <end position="293"/>
    </location>
</feature>
<dbReference type="Pfam" id="PF04069">
    <property type="entry name" value="OpuAC"/>
    <property type="match status" value="2"/>
</dbReference>
<dbReference type="GeneID" id="34222017"/>
<evidence type="ECO:0000259" key="5">
    <source>
        <dbReference type="Pfam" id="PF04069"/>
    </source>
</evidence>
<dbReference type="GO" id="GO:0015871">
    <property type="term" value="P:choline transport"/>
    <property type="evidence" value="ECO:0007669"/>
    <property type="project" value="TreeGrafter"/>
</dbReference>
<keyword evidence="2" id="KW-0813">Transport</keyword>
<dbReference type="OrthoDB" id="9787902at2"/>
<dbReference type="HOGENOM" id="CLU_082654_0_0_9"/>
<dbReference type="Gene3D" id="3.40.190.100">
    <property type="entry name" value="Glycine betaine-binding periplasmic protein, domain 2"/>
    <property type="match status" value="1"/>
</dbReference>
<dbReference type="GO" id="GO:0015226">
    <property type="term" value="F:carnitine transmembrane transporter activity"/>
    <property type="evidence" value="ECO:0007669"/>
    <property type="project" value="TreeGrafter"/>
</dbReference>
<reference evidence="6 7" key="1">
    <citation type="submission" date="2014-07" db="EMBL/GenBank/DDBJ databases">
        <title>Complete genome sequence of a moderately halophilic bacterium Terribacillus aidingensis MP602, isolated from Cryptomeria fortunei in Tianmu mountain in China.</title>
        <authorList>
            <person name="Wang Y."/>
            <person name="Lu P."/>
            <person name="Zhang L."/>
        </authorList>
    </citation>
    <scope>NUCLEOTIDE SEQUENCE [LARGE SCALE GENOMIC DNA]</scope>
    <source>
        <strain evidence="6 7">MP602</strain>
    </source>
</reference>
<name>A0A075LGI8_9BACI</name>
<dbReference type="Proteomes" id="UP000027980">
    <property type="component" value="Chromosome"/>
</dbReference>
<sequence>MIKKRIIGIISVLSFVFVLTGCGSSESNSEAANLGDELDYTITGIEPGAGAMGLAEDTIAGYENLNDWELFESSTAGMLTELGAAIDNEEPIVIVGWNPHWMFASYDLKYLEDPKGTMGRDEGIHTIVRTGLEEDFPEAYEVLDRFNWEIEDMEAVMNDAQDMEFAEAATKWIDTNQDKVKEWTEGVDMVQGKEFELVATPWDSELASGEVIKQVLEQQGFEVTVTPVDPAVLFQSIAQGEGDASVAPWLPVTHGPFFEQYKDDIIDLGTNLTGAKNGIVVPSYMDIDSIEDLPAK</sequence>
<dbReference type="GO" id="GO:0031460">
    <property type="term" value="P:glycine betaine transport"/>
    <property type="evidence" value="ECO:0007669"/>
    <property type="project" value="TreeGrafter"/>
</dbReference>
<dbReference type="AlphaFoldDB" id="A0A075LGI8"/>
<dbReference type="EMBL" id="CP008876">
    <property type="protein sequence ID" value="AIF65755.1"/>
    <property type="molecule type" value="Genomic_DNA"/>
</dbReference>
<evidence type="ECO:0000256" key="1">
    <source>
        <dbReference type="ARBA" id="ARBA00004236"/>
    </source>
</evidence>
<evidence type="ECO:0000313" key="6">
    <source>
        <dbReference type="EMBL" id="AIF65755.1"/>
    </source>
</evidence>
<dbReference type="SUPFAM" id="SSF53850">
    <property type="entry name" value="Periplasmic binding protein-like II"/>
    <property type="match status" value="2"/>
</dbReference>
<dbReference type="GO" id="GO:0005275">
    <property type="term" value="F:amine transmembrane transporter activity"/>
    <property type="evidence" value="ECO:0007669"/>
    <property type="project" value="TreeGrafter"/>
</dbReference>
<dbReference type="PANTHER" id="PTHR47737">
    <property type="entry name" value="GLYCINE BETAINE/PROLINE BETAINE TRANSPORT SYSTEM PERMEASE PROTEIN PROW"/>
    <property type="match status" value="1"/>
</dbReference>
<gene>
    <name evidence="6" type="ORF">GZ22_03230</name>
</gene>
<proteinExistence type="predicted"/>
<dbReference type="InterPro" id="IPR007210">
    <property type="entry name" value="ABC_Gly_betaine_transp_sub-bd"/>
</dbReference>
<keyword evidence="4" id="KW-0472">Membrane</keyword>
<dbReference type="Gene3D" id="3.10.105.10">
    <property type="entry name" value="Dipeptide-binding Protein, Domain 3"/>
    <property type="match status" value="1"/>
</dbReference>
<comment type="subcellular location">
    <subcellularLocation>
        <location evidence="1">Cell membrane</location>
    </subcellularLocation>
</comment>
<dbReference type="KEGG" id="tap:GZ22_03230"/>
<evidence type="ECO:0000256" key="4">
    <source>
        <dbReference type="ARBA" id="ARBA00023136"/>
    </source>
</evidence>
<dbReference type="PROSITE" id="PS51257">
    <property type="entry name" value="PROKAR_LIPOPROTEIN"/>
    <property type="match status" value="1"/>
</dbReference>
<feature type="domain" description="ABC-type glycine betaine transport system substrate-binding" evidence="5">
    <location>
        <begin position="33"/>
        <end position="174"/>
    </location>
</feature>
<dbReference type="PANTHER" id="PTHR47737:SF1">
    <property type="entry name" value="GLYCINE BETAINE_PROLINE BETAINE TRANSPORT SYSTEM PERMEASE PROTEIN PROW"/>
    <property type="match status" value="1"/>
</dbReference>
<protein>
    <submittedName>
        <fullName evidence="6">Glycine/betaine ABC transporter</fullName>
    </submittedName>
</protein>
<accession>A0A075LGI8</accession>
<dbReference type="RefSeq" id="WP_051747996.1">
    <property type="nucleotide sequence ID" value="NZ_CP008876.1"/>
</dbReference>
<keyword evidence="3" id="KW-1003">Cell membrane</keyword>